<dbReference type="EMBL" id="CP060414">
    <property type="protein sequence ID" value="QNT58772.1"/>
    <property type="molecule type" value="Genomic_DNA"/>
</dbReference>
<gene>
    <name evidence="2" type="ORF">H7A79_0172</name>
</gene>
<dbReference type="AlphaFoldDB" id="A0A7H1MAV7"/>
<dbReference type="KEGG" id="nmus:H7A79_0172"/>
<reference evidence="2" key="1">
    <citation type="submission" date="2024-06" db="EMBL/GenBank/DDBJ databases">
        <title>Complete Genome Sequence of mouse commensal type strain Neisseria musculi.</title>
        <authorList>
            <person name="Thapa E."/>
            <person name="Aluvathingal J."/>
            <person name="Nadendla S."/>
            <person name="Mehta A."/>
            <person name="Tettelin H."/>
            <person name="Weyand N.J."/>
        </authorList>
    </citation>
    <scope>NUCLEOTIDE SEQUENCE</scope>
    <source>
        <strain evidence="2">NW831</strain>
    </source>
</reference>
<evidence type="ECO:0000256" key="1">
    <source>
        <dbReference type="SAM" id="MobiDB-lite"/>
    </source>
</evidence>
<accession>A0A7H1MAV7</accession>
<name>A0A7H1MAV7_9NEIS</name>
<dbReference type="RefSeq" id="WP_187000777.1">
    <property type="nucleotide sequence ID" value="NZ_CP060414.2"/>
</dbReference>
<keyword evidence="3" id="KW-1185">Reference proteome</keyword>
<sequence length="54" mass="5501">MSYSSFKQAILLLAASEILLDAQTKAQIRTENMPTSSAGLPAADPAGAAVAATH</sequence>
<evidence type="ECO:0000313" key="3">
    <source>
        <dbReference type="Proteomes" id="UP000516412"/>
    </source>
</evidence>
<dbReference type="Proteomes" id="UP000516412">
    <property type="component" value="Chromosome"/>
</dbReference>
<protein>
    <submittedName>
        <fullName evidence="2">Uncharacterized protein</fullName>
    </submittedName>
</protein>
<feature type="region of interest" description="Disordered" evidence="1">
    <location>
        <begin position="32"/>
        <end position="54"/>
    </location>
</feature>
<evidence type="ECO:0000313" key="2">
    <source>
        <dbReference type="EMBL" id="QNT58772.1"/>
    </source>
</evidence>
<proteinExistence type="predicted"/>
<feature type="compositionally biased region" description="Low complexity" evidence="1">
    <location>
        <begin position="38"/>
        <end position="54"/>
    </location>
</feature>
<organism evidence="2 3">
    <name type="scientific">Neisseria musculi</name>
    <dbReference type="NCBI Taxonomy" id="1815583"/>
    <lineage>
        <taxon>Bacteria</taxon>
        <taxon>Pseudomonadati</taxon>
        <taxon>Pseudomonadota</taxon>
        <taxon>Betaproteobacteria</taxon>
        <taxon>Neisseriales</taxon>
        <taxon>Neisseriaceae</taxon>
        <taxon>Neisseria</taxon>
    </lineage>
</organism>